<dbReference type="EMBL" id="LAHO01000008">
    <property type="protein sequence ID" value="KKO45668.1"/>
    <property type="molecule type" value="Genomic_DNA"/>
</dbReference>
<dbReference type="PANTHER" id="PTHR37528:SF1">
    <property type="entry name" value="UPF0149 PROTEIN YGFB"/>
    <property type="match status" value="1"/>
</dbReference>
<dbReference type="AlphaFoldDB" id="A0A0M2V929"/>
<dbReference type="InterPro" id="IPR036255">
    <property type="entry name" value="YgfB-like_sf"/>
</dbReference>
<dbReference type="RefSeq" id="WP_046557513.1">
    <property type="nucleotide sequence ID" value="NZ_LAHO01000008.1"/>
</dbReference>
<dbReference type="Proteomes" id="UP000034228">
    <property type="component" value="Unassembled WGS sequence"/>
</dbReference>
<dbReference type="PATRIC" id="fig|336831.14.peg.269"/>
<dbReference type="STRING" id="336831.WG68_09835"/>
<reference evidence="2 3" key="1">
    <citation type="submission" date="2015-03" db="EMBL/GenBank/DDBJ databases">
        <title>Draft genome sequences of two protease-producing strains of Arsukibacterium isolated from two cold and alkaline environments.</title>
        <authorList>
            <person name="Lylloff J.E."/>
            <person name="Skov L.B."/>
            <person name="Jepsen M."/>
            <person name="Hallin P.F."/>
            <person name="Sorensen S.J."/>
            <person name="Stougaard P."/>
            <person name="Glaring M.A."/>
        </authorList>
    </citation>
    <scope>NUCLEOTIDE SEQUENCE [LARGE SCALE GENOMIC DNA]</scope>
    <source>
        <strain evidence="2 3">GCM72</strain>
    </source>
</reference>
<organism evidence="2 3">
    <name type="scientific">Arsukibacterium ikkense</name>
    <dbReference type="NCBI Taxonomy" id="336831"/>
    <lineage>
        <taxon>Bacteria</taxon>
        <taxon>Pseudomonadati</taxon>
        <taxon>Pseudomonadota</taxon>
        <taxon>Gammaproteobacteria</taxon>
        <taxon>Chromatiales</taxon>
        <taxon>Chromatiaceae</taxon>
        <taxon>Arsukibacterium</taxon>
    </lineage>
</organism>
<sequence>MSNPLIQSYDRWSSDLELAHVMASAAELHGLIAGMLSAGVKADAKSLLPVLYDFLNDGQALPAALQSQVQQLVAATASSLQQSDFSFSVLLPSDDDALFERLEALVEWSQAFLVGFAVQQTDLSLVSEDVREALDQLTEVTRVDIHTVTDGSSDENEEAYFLVLEHVRMMVLCCFNEVGLKYSPQPPHGKTLH</sequence>
<proteinExistence type="inferred from homology"/>
<protein>
    <recommendedName>
        <fullName evidence="4">YecA family protein</fullName>
    </recommendedName>
</protein>
<accession>A0A0M2V929</accession>
<evidence type="ECO:0000313" key="3">
    <source>
        <dbReference type="Proteomes" id="UP000034228"/>
    </source>
</evidence>
<dbReference type="SUPFAM" id="SSF101327">
    <property type="entry name" value="YgfB-like"/>
    <property type="match status" value="1"/>
</dbReference>
<evidence type="ECO:0000256" key="1">
    <source>
        <dbReference type="ARBA" id="ARBA00038308"/>
    </source>
</evidence>
<dbReference type="GO" id="GO:0005829">
    <property type="term" value="C:cytosol"/>
    <property type="evidence" value="ECO:0007669"/>
    <property type="project" value="TreeGrafter"/>
</dbReference>
<name>A0A0M2V929_9GAMM</name>
<comment type="caution">
    <text evidence="2">The sequence shown here is derived from an EMBL/GenBank/DDBJ whole genome shotgun (WGS) entry which is preliminary data.</text>
</comment>
<keyword evidence="3" id="KW-1185">Reference proteome</keyword>
<evidence type="ECO:0000313" key="2">
    <source>
        <dbReference type="EMBL" id="KKO45668.1"/>
    </source>
</evidence>
<gene>
    <name evidence="2" type="ORF">WG68_09835</name>
</gene>
<dbReference type="NCBIfam" id="TIGR02292">
    <property type="entry name" value="ygfB_yecA"/>
    <property type="match status" value="1"/>
</dbReference>
<comment type="similarity">
    <text evidence="1">Belongs to the UPF0149 family.</text>
</comment>
<dbReference type="Gene3D" id="1.20.120.740">
    <property type="entry name" value="YgfB uncharacterised protein family UPF0149, PF03695"/>
    <property type="match status" value="1"/>
</dbReference>
<dbReference type="Pfam" id="PF03695">
    <property type="entry name" value="UPF0149"/>
    <property type="match status" value="1"/>
</dbReference>
<dbReference type="PANTHER" id="PTHR37528">
    <property type="entry name" value="UPF0149 PROTEIN YGFB"/>
    <property type="match status" value="1"/>
</dbReference>
<dbReference type="InterPro" id="IPR011978">
    <property type="entry name" value="YgfB-like"/>
</dbReference>
<evidence type="ECO:0008006" key="4">
    <source>
        <dbReference type="Google" id="ProtNLM"/>
    </source>
</evidence>
<dbReference type="OrthoDB" id="9783391at2"/>